<keyword evidence="2" id="KW-0413">Isomerase</keyword>
<dbReference type="Proteomes" id="UP001056455">
    <property type="component" value="Chromosome"/>
</dbReference>
<reference evidence="2" key="1">
    <citation type="submission" date="2022-06" db="EMBL/GenBank/DDBJ databases">
        <title>Ornithinimicrobium HY1793.</title>
        <authorList>
            <person name="Huang Y."/>
        </authorList>
    </citation>
    <scope>NUCLEOTIDE SEQUENCE</scope>
    <source>
        <strain evidence="2">HY1793</strain>
    </source>
</reference>
<organism evidence="2 3">
    <name type="scientific">Ornithinimicrobium faecis</name>
    <dbReference type="NCBI Taxonomy" id="2934158"/>
    <lineage>
        <taxon>Bacteria</taxon>
        <taxon>Bacillati</taxon>
        <taxon>Actinomycetota</taxon>
        <taxon>Actinomycetes</taxon>
        <taxon>Micrococcales</taxon>
        <taxon>Ornithinimicrobiaceae</taxon>
        <taxon>Ornithinimicrobium</taxon>
    </lineage>
</organism>
<name>A0ABY4YVV7_9MICO</name>
<dbReference type="NCBIfam" id="TIGR03083">
    <property type="entry name" value="maleylpyruvate isomerase family mycothiol-dependent enzyme"/>
    <property type="match status" value="1"/>
</dbReference>
<feature type="domain" description="Mycothiol-dependent maleylpyruvate isomerase metal-binding" evidence="1">
    <location>
        <begin position="8"/>
        <end position="99"/>
    </location>
</feature>
<sequence length="208" mass="22545">MDDVWPMVHAERAALLADLESLEDSQWQRDSLCAGWTVHDVAAHLVDTALTTRVGFMLGLARARFDFDRQNDRGVERHRGATPRQTLTRLREVATRTSTPPGSLDSRIVEEVVHGEDIRRPLGLVRAYPAAAVDRALLYQTRTSAAMGGAKDRVAGLRLEATDHDLLHGDGALVRGTALDLLLAVSGRQSALADLTGPGVSRLAQTPA</sequence>
<gene>
    <name evidence="2" type="ORF">NF556_01110</name>
</gene>
<proteinExistence type="predicted"/>
<dbReference type="Pfam" id="PF11716">
    <property type="entry name" value="MDMPI_N"/>
    <property type="match status" value="1"/>
</dbReference>
<keyword evidence="3" id="KW-1185">Reference proteome</keyword>
<dbReference type="Gene3D" id="1.20.120.450">
    <property type="entry name" value="dinb family like domain"/>
    <property type="match status" value="1"/>
</dbReference>
<dbReference type="GO" id="GO:0016853">
    <property type="term" value="F:isomerase activity"/>
    <property type="evidence" value="ECO:0007669"/>
    <property type="project" value="UniProtKB-KW"/>
</dbReference>
<dbReference type="RefSeq" id="WP_252593668.1">
    <property type="nucleotide sequence ID" value="NZ_CP099489.1"/>
</dbReference>
<evidence type="ECO:0000313" key="2">
    <source>
        <dbReference type="EMBL" id="USQ80292.1"/>
    </source>
</evidence>
<accession>A0ABY4YVV7</accession>
<protein>
    <submittedName>
        <fullName evidence="2">Maleylpyruvate isomerase family mycothiol-dependent enzyme</fullName>
    </submittedName>
</protein>
<dbReference type="InterPro" id="IPR034660">
    <property type="entry name" value="DinB/YfiT-like"/>
</dbReference>
<dbReference type="EMBL" id="CP099489">
    <property type="protein sequence ID" value="USQ80292.1"/>
    <property type="molecule type" value="Genomic_DNA"/>
</dbReference>
<dbReference type="InterPro" id="IPR017517">
    <property type="entry name" value="Maleyloyr_isom"/>
</dbReference>
<dbReference type="InterPro" id="IPR024344">
    <property type="entry name" value="MDMPI_metal-binding"/>
</dbReference>
<dbReference type="SUPFAM" id="SSF109854">
    <property type="entry name" value="DinB/YfiT-like putative metalloenzymes"/>
    <property type="match status" value="1"/>
</dbReference>
<evidence type="ECO:0000313" key="3">
    <source>
        <dbReference type="Proteomes" id="UP001056455"/>
    </source>
</evidence>
<evidence type="ECO:0000259" key="1">
    <source>
        <dbReference type="Pfam" id="PF11716"/>
    </source>
</evidence>